<feature type="compositionally biased region" description="Polar residues" evidence="2">
    <location>
        <begin position="439"/>
        <end position="448"/>
    </location>
</feature>
<gene>
    <name evidence="3" type="ORF">TRFO_07050</name>
</gene>
<sequence length="670" mass="76943">MKISIRLLMDENLQIVNCPYPPSKKPFAAAPRHQNTNYATFCPPTPEELNRVEFHNPIYLNELGNHLIDDITALKTEIQPLRDQLRFLLQLDSNFTESFRVNPVKKQNKNKKRFRADLSSQIAELNAVQDELDIILRDVKYTYSDYFYDNLVIDISEESKQMVKDGEEIERNKRDFKKSKKKLKTILNSQIKLDIEQNEKRVVELQELLLELKKEESESMEKHQILLNNKPSFILTKADLKPLIKRLETIKYTHSKKVQEVVELRAKYDAQKDQVRFIINQRAKEALEHKKRIDEYKAFKAKVKAEKERKLQEYAEREAQLRSKIKITKKKKKPTKTFKLPYVKPAAITESSEEMPKKRYHHHRRPHRKHHHYDSHVFTTSDPRLAEIETTQPIGSDCYHDETFVSSVSTDSNTNKKNYLSTDEFHSISSSKNSEDGGNHSNITIKNQNETINGDVFLHENSEPIRFESSNTPGSSDGNEINIDLGISSDSKNLVSDNNKNSVFVSSESTKLSSNENKEVILSSVSLDSSHKESSNNGEKESDENNLNDAIENNENVCNEINDNINEKESNDIDSNDENTNIESNGNSHNPKSILNVNIDSSGSKDADNIIVIGSDSNETFNFKSSGEIQKSDDYDLNKIPSSVAFIKEKNDETLIFIADDEDTSEELEL</sequence>
<keyword evidence="4" id="KW-1185">Reference proteome</keyword>
<reference evidence="3" key="1">
    <citation type="submission" date="2016-10" db="EMBL/GenBank/DDBJ databases">
        <authorList>
            <person name="Benchimol M."/>
            <person name="Almeida L.G."/>
            <person name="Vasconcelos A.T."/>
            <person name="Perreira-Neves A."/>
            <person name="Rosa I.A."/>
            <person name="Tasca T."/>
            <person name="Bogo M.R."/>
            <person name="de Souza W."/>
        </authorList>
    </citation>
    <scope>NUCLEOTIDE SEQUENCE [LARGE SCALE GENOMIC DNA]</scope>
    <source>
        <strain evidence="3">K</strain>
    </source>
</reference>
<accession>A0A1J4JUF0</accession>
<dbReference type="Proteomes" id="UP000179807">
    <property type="component" value="Unassembled WGS sequence"/>
</dbReference>
<feature type="coiled-coil region" evidence="1">
    <location>
        <begin position="300"/>
        <end position="331"/>
    </location>
</feature>
<feature type="region of interest" description="Disordered" evidence="2">
    <location>
        <begin position="523"/>
        <end position="547"/>
    </location>
</feature>
<protein>
    <submittedName>
        <fullName evidence="3">Uncharacterized protein</fullName>
    </submittedName>
</protein>
<dbReference type="RefSeq" id="XP_068355763.1">
    <property type="nucleotide sequence ID" value="XM_068493466.1"/>
</dbReference>
<feature type="region of interest" description="Disordered" evidence="2">
    <location>
        <begin position="427"/>
        <end position="448"/>
    </location>
</feature>
<proteinExistence type="predicted"/>
<evidence type="ECO:0000313" key="4">
    <source>
        <dbReference type="Proteomes" id="UP000179807"/>
    </source>
</evidence>
<name>A0A1J4JUF0_9EUKA</name>
<feature type="compositionally biased region" description="Polar residues" evidence="2">
    <location>
        <begin position="578"/>
        <end position="593"/>
    </location>
</feature>
<dbReference type="EMBL" id="MLAK01000860">
    <property type="protein sequence ID" value="OHT02627.1"/>
    <property type="molecule type" value="Genomic_DNA"/>
</dbReference>
<dbReference type="AlphaFoldDB" id="A0A1J4JUF0"/>
<organism evidence="3 4">
    <name type="scientific">Tritrichomonas foetus</name>
    <dbReference type="NCBI Taxonomy" id="1144522"/>
    <lineage>
        <taxon>Eukaryota</taxon>
        <taxon>Metamonada</taxon>
        <taxon>Parabasalia</taxon>
        <taxon>Tritrichomonadida</taxon>
        <taxon>Tritrichomonadidae</taxon>
        <taxon>Tritrichomonas</taxon>
    </lineage>
</organism>
<feature type="region of interest" description="Disordered" evidence="2">
    <location>
        <begin position="465"/>
        <end position="484"/>
    </location>
</feature>
<comment type="caution">
    <text evidence="3">The sequence shown here is derived from an EMBL/GenBank/DDBJ whole genome shotgun (WGS) entry which is preliminary data.</text>
</comment>
<feature type="coiled-coil region" evidence="1">
    <location>
        <begin position="188"/>
        <end position="222"/>
    </location>
</feature>
<dbReference type="GeneID" id="94828170"/>
<feature type="compositionally biased region" description="Basic residues" evidence="2">
    <location>
        <begin position="358"/>
        <end position="373"/>
    </location>
</feature>
<evidence type="ECO:0000256" key="2">
    <source>
        <dbReference type="SAM" id="MobiDB-lite"/>
    </source>
</evidence>
<feature type="compositionally biased region" description="Polar residues" evidence="2">
    <location>
        <begin position="468"/>
        <end position="479"/>
    </location>
</feature>
<evidence type="ECO:0000313" key="3">
    <source>
        <dbReference type="EMBL" id="OHT02627.1"/>
    </source>
</evidence>
<keyword evidence="1" id="KW-0175">Coiled coil</keyword>
<feature type="region of interest" description="Disordered" evidence="2">
    <location>
        <begin position="350"/>
        <end position="381"/>
    </location>
</feature>
<feature type="compositionally biased region" description="Basic and acidic residues" evidence="2">
    <location>
        <begin position="529"/>
        <end position="540"/>
    </location>
</feature>
<evidence type="ECO:0000256" key="1">
    <source>
        <dbReference type="SAM" id="Coils"/>
    </source>
</evidence>
<dbReference type="VEuPathDB" id="TrichDB:TRFO_07050"/>
<feature type="region of interest" description="Disordered" evidence="2">
    <location>
        <begin position="567"/>
        <end position="593"/>
    </location>
</feature>